<dbReference type="Proteomes" id="UP000007842">
    <property type="component" value="Plasmid pSCATT"/>
</dbReference>
<dbReference type="OrthoDB" id="9812856at2"/>
<feature type="region of interest" description="Disordered" evidence="1">
    <location>
        <begin position="223"/>
        <end position="245"/>
    </location>
</feature>
<dbReference type="HOGENOM" id="CLU_045011_13_1_11"/>
<dbReference type="NCBIfam" id="TIGR01509">
    <property type="entry name" value="HAD-SF-IA-v3"/>
    <property type="match status" value="1"/>
</dbReference>
<protein>
    <submittedName>
        <fullName evidence="2">HAD-superfamily hydrolase</fullName>
    </submittedName>
</protein>
<dbReference type="Gene3D" id="1.10.150.240">
    <property type="entry name" value="Putative phosphatase, domain 2"/>
    <property type="match status" value="1"/>
</dbReference>
<keyword evidence="2" id="KW-0614">Plasmid</keyword>
<dbReference type="InterPro" id="IPR023198">
    <property type="entry name" value="PGP-like_dom2"/>
</dbReference>
<dbReference type="GO" id="GO:0016787">
    <property type="term" value="F:hydrolase activity"/>
    <property type="evidence" value="ECO:0007669"/>
    <property type="project" value="UniProtKB-KW"/>
</dbReference>
<dbReference type="Gene3D" id="3.40.50.1000">
    <property type="entry name" value="HAD superfamily/HAD-like"/>
    <property type="match status" value="1"/>
</dbReference>
<geneLocation type="plasmid" evidence="2 3">
    <name>pSCATT</name>
</geneLocation>
<dbReference type="EMBL" id="CP003229">
    <property type="protein sequence ID" value="AEW98985.1"/>
    <property type="molecule type" value="Genomic_DNA"/>
</dbReference>
<dbReference type="InterPro" id="IPR036412">
    <property type="entry name" value="HAD-like_sf"/>
</dbReference>
<proteinExistence type="predicted"/>
<dbReference type="Pfam" id="PF13419">
    <property type="entry name" value="HAD_2"/>
    <property type="match status" value="1"/>
</dbReference>
<reference evidence="3" key="1">
    <citation type="submission" date="2011-12" db="EMBL/GenBank/DDBJ databases">
        <title>Complete genome sequence of Streptomyces cattleya strain DSM 46488.</title>
        <authorList>
            <person name="Ou H.-Y."/>
            <person name="Li P."/>
            <person name="Zhao C."/>
            <person name="O'Hagan D."/>
            <person name="Deng Z."/>
        </authorList>
    </citation>
    <scope>NUCLEOTIDE SEQUENCE [LARGE SCALE GENOMIC DNA]</scope>
    <source>
        <strain evidence="3">ATCC 35852 / DSM 46488 / JCM 4925 / NBRC 14057 / NRRL 8057</strain>
        <plasmid evidence="3">Plasmid pSCATT</plasmid>
    </source>
</reference>
<keyword evidence="3" id="KW-1185">Reference proteome</keyword>
<dbReference type="PATRIC" id="fig|1003195.11.peg.905"/>
<dbReference type="PANTHER" id="PTHR18901">
    <property type="entry name" value="2-DEOXYGLUCOSE-6-PHOSPHATE PHOSPHATASE 2"/>
    <property type="match status" value="1"/>
</dbReference>
<sequence length="245" mass="26605">MTAERILESTPAAVVFDCDGTLMDTERHWEDARELVLRSYGFEADAEFAERSRGLHYADCGRLMAEASGHPELAAEMTGRLLEMFRKLVADDPVTMPGAVEFVHRTAEFAPLAVASNCPRDVVDSSLAHAGLRQLFRHIVVPEGDMAPKPRPDVYLTAARLLGAEPAECLAVEDSDCGVRAAVAAGLRVLRVGPRPPTEDSGDADLWVPSLDHSKLLAWADSRPSRRTLRHPAPTPGPATYRATG</sequence>
<accession>F8JNP5</accession>
<dbReference type="SFLD" id="SFLDG01129">
    <property type="entry name" value="C1.5:_HAD__Beta-PGM__Phosphata"/>
    <property type="match status" value="1"/>
</dbReference>
<evidence type="ECO:0000313" key="2">
    <source>
        <dbReference type="EMBL" id="AEW98985.1"/>
    </source>
</evidence>
<dbReference type="InterPro" id="IPR023214">
    <property type="entry name" value="HAD_sf"/>
</dbReference>
<dbReference type="SFLD" id="SFLDS00003">
    <property type="entry name" value="Haloacid_Dehalogenase"/>
    <property type="match status" value="1"/>
</dbReference>
<dbReference type="KEGG" id="scy:SCATT_p07920"/>
<dbReference type="InterPro" id="IPR041492">
    <property type="entry name" value="HAD_2"/>
</dbReference>
<name>F8JNP5_STREN</name>
<keyword evidence="2" id="KW-0378">Hydrolase</keyword>
<dbReference type="PANTHER" id="PTHR18901:SF38">
    <property type="entry name" value="PSEUDOURIDINE-5'-PHOSPHATASE"/>
    <property type="match status" value="1"/>
</dbReference>
<dbReference type="RefSeq" id="WP_014151397.1">
    <property type="nucleotide sequence ID" value="NC_016113.1"/>
</dbReference>
<dbReference type="CDD" id="cd07505">
    <property type="entry name" value="HAD_BPGM-like"/>
    <property type="match status" value="1"/>
</dbReference>
<organism evidence="2 3">
    <name type="scientific">Streptantibioticus cattleyicolor (strain ATCC 35852 / DSM 46488 / JCM 4925 / NBRC 14057 / NRRL 8057)</name>
    <name type="common">Streptomyces cattleya</name>
    <dbReference type="NCBI Taxonomy" id="1003195"/>
    <lineage>
        <taxon>Bacteria</taxon>
        <taxon>Bacillati</taxon>
        <taxon>Actinomycetota</taxon>
        <taxon>Actinomycetes</taxon>
        <taxon>Kitasatosporales</taxon>
        <taxon>Streptomycetaceae</taxon>
        <taxon>Streptantibioticus</taxon>
    </lineage>
</organism>
<dbReference type="SUPFAM" id="SSF56784">
    <property type="entry name" value="HAD-like"/>
    <property type="match status" value="1"/>
</dbReference>
<evidence type="ECO:0000256" key="1">
    <source>
        <dbReference type="SAM" id="MobiDB-lite"/>
    </source>
</evidence>
<accession>G8XD39</accession>
<dbReference type="InterPro" id="IPR006439">
    <property type="entry name" value="HAD-SF_hydro_IA"/>
</dbReference>
<dbReference type="AlphaFoldDB" id="F8JNP5"/>
<evidence type="ECO:0000313" key="3">
    <source>
        <dbReference type="Proteomes" id="UP000007842"/>
    </source>
</evidence>
<dbReference type="KEGG" id="sct:SCAT_p0947"/>
<gene>
    <name evidence="2" type="ordered locus">SCATT_p07920</name>
</gene>